<evidence type="ECO:0000256" key="2">
    <source>
        <dbReference type="ARBA" id="ARBA00010992"/>
    </source>
</evidence>
<evidence type="ECO:0000256" key="8">
    <source>
        <dbReference type="ARBA" id="ARBA00023136"/>
    </source>
</evidence>
<dbReference type="AlphaFoldDB" id="A0A9W8AR35"/>
<feature type="transmembrane region" description="Helical" evidence="10">
    <location>
        <begin position="383"/>
        <end position="407"/>
    </location>
</feature>
<dbReference type="PANTHER" id="PTHR23503:SF8">
    <property type="entry name" value="FACILITATED GLUCOSE TRANSPORTER PROTEIN 1"/>
    <property type="match status" value="1"/>
</dbReference>
<protein>
    <submittedName>
        <fullName evidence="12">Bifunctional purine biosynthesis protein PurH</fullName>
    </submittedName>
</protein>
<feature type="transmembrane region" description="Helical" evidence="10">
    <location>
        <begin position="331"/>
        <end position="352"/>
    </location>
</feature>
<organism evidence="12 13">
    <name type="scientific">Dispira parvispora</name>
    <dbReference type="NCBI Taxonomy" id="1520584"/>
    <lineage>
        <taxon>Eukaryota</taxon>
        <taxon>Fungi</taxon>
        <taxon>Fungi incertae sedis</taxon>
        <taxon>Zoopagomycota</taxon>
        <taxon>Kickxellomycotina</taxon>
        <taxon>Dimargaritomycetes</taxon>
        <taxon>Dimargaritales</taxon>
        <taxon>Dimargaritaceae</taxon>
        <taxon>Dispira</taxon>
    </lineage>
</organism>
<sequence>MSSKGDSRESKVTSFIVYSAIVASLASFNVGWNTGVTNIPEENIRSCHNSSGGLPPSLCVPKSMDLIWGFSVGLFAIGGLIGGLTGGMAADKLGRRKTLILNNLFYILGGVILTLSPNIAVFAIGRVIVGIGCGVSSVLVSTFIGEIASNRNRGALGSMLQLTLNMGILVTQCVGLPLDNIPGWRVLLALTIAPAALQMGLLFGCVETPRWLASKGRYNEARSALERLRAGYDIETEYDEIMRAQRPENTATGSVDKLDKLDKVEQGTQSFVPTSTYSAMDLFSGRAGPVLRRHLFVAILLHVGQQLTGINGVIFYSTATFTTMFGESAKYVTIGAVGSIGVIVTAISLMLVDKLGRKKLLFLSSVGMAVSSSLLVVGSLAKINILVLISVMLFISSFGVGLGPIPWLMVPELFPTNAVGAATSVATGANYLCNFTIGMIFPKLAAALGNFAFIPYAIIGAVVAFLILTMVPETKGRSLEEITSGR</sequence>
<name>A0A9W8AR35_9FUNG</name>
<keyword evidence="5" id="KW-0762">Sugar transport</keyword>
<feature type="transmembrane region" description="Helical" evidence="10">
    <location>
        <begin position="184"/>
        <end position="206"/>
    </location>
</feature>
<dbReference type="PROSITE" id="PS00217">
    <property type="entry name" value="SUGAR_TRANSPORT_2"/>
    <property type="match status" value="1"/>
</dbReference>
<keyword evidence="3 9" id="KW-0813">Transport</keyword>
<feature type="transmembrane region" description="Helical" evidence="10">
    <location>
        <begin position="453"/>
        <end position="471"/>
    </location>
</feature>
<dbReference type="SUPFAM" id="SSF103473">
    <property type="entry name" value="MFS general substrate transporter"/>
    <property type="match status" value="1"/>
</dbReference>
<feature type="transmembrane region" description="Helical" evidence="10">
    <location>
        <begin position="419"/>
        <end position="441"/>
    </location>
</feature>
<evidence type="ECO:0000313" key="12">
    <source>
        <dbReference type="EMBL" id="KAJ1967262.1"/>
    </source>
</evidence>
<evidence type="ECO:0000256" key="6">
    <source>
        <dbReference type="ARBA" id="ARBA00022692"/>
    </source>
</evidence>
<feature type="transmembrane region" description="Helical" evidence="10">
    <location>
        <begin position="123"/>
        <end position="144"/>
    </location>
</feature>
<dbReference type="PANTHER" id="PTHR23503">
    <property type="entry name" value="SOLUTE CARRIER FAMILY 2"/>
    <property type="match status" value="1"/>
</dbReference>
<feature type="transmembrane region" description="Helical" evidence="10">
    <location>
        <begin position="12"/>
        <end position="32"/>
    </location>
</feature>
<dbReference type="InterPro" id="IPR020846">
    <property type="entry name" value="MFS_dom"/>
</dbReference>
<dbReference type="FunFam" id="1.20.1250.20:FF:000218">
    <property type="entry name" value="facilitated trehalose transporter Tret1"/>
    <property type="match status" value="1"/>
</dbReference>
<feature type="transmembrane region" description="Helical" evidence="10">
    <location>
        <begin position="99"/>
        <end position="117"/>
    </location>
</feature>
<feature type="domain" description="Major facilitator superfamily (MFS) profile" evidence="11">
    <location>
        <begin position="19"/>
        <end position="475"/>
    </location>
</feature>
<gene>
    <name evidence="12" type="primary">HGT20_1</name>
    <name evidence="12" type="ORF">IWQ62_001967</name>
</gene>
<evidence type="ECO:0000256" key="1">
    <source>
        <dbReference type="ARBA" id="ARBA00004651"/>
    </source>
</evidence>
<keyword evidence="6 10" id="KW-0812">Transmembrane</keyword>
<dbReference type="InterPro" id="IPR003663">
    <property type="entry name" value="Sugar/inositol_transpt"/>
</dbReference>
<evidence type="ECO:0000256" key="7">
    <source>
        <dbReference type="ARBA" id="ARBA00022989"/>
    </source>
</evidence>
<evidence type="ECO:0000256" key="5">
    <source>
        <dbReference type="ARBA" id="ARBA00022597"/>
    </source>
</evidence>
<accession>A0A9W8AR35</accession>
<dbReference type="InterPro" id="IPR005828">
    <property type="entry name" value="MFS_sugar_transport-like"/>
</dbReference>
<feature type="transmembrane region" description="Helical" evidence="10">
    <location>
        <begin position="359"/>
        <end position="377"/>
    </location>
</feature>
<feature type="transmembrane region" description="Helical" evidence="10">
    <location>
        <begin position="156"/>
        <end position="178"/>
    </location>
</feature>
<dbReference type="PROSITE" id="PS50850">
    <property type="entry name" value="MFS"/>
    <property type="match status" value="1"/>
</dbReference>
<dbReference type="PROSITE" id="PS00216">
    <property type="entry name" value="SUGAR_TRANSPORT_1"/>
    <property type="match status" value="1"/>
</dbReference>
<comment type="similarity">
    <text evidence="2 9">Belongs to the major facilitator superfamily. Sugar transporter (TC 2.A.1.1) family.</text>
</comment>
<feature type="transmembrane region" description="Helical" evidence="10">
    <location>
        <begin position="295"/>
        <end position="319"/>
    </location>
</feature>
<keyword evidence="8 10" id="KW-0472">Membrane</keyword>
<keyword evidence="7 10" id="KW-1133">Transmembrane helix</keyword>
<dbReference type="GO" id="GO:0005886">
    <property type="term" value="C:plasma membrane"/>
    <property type="evidence" value="ECO:0007669"/>
    <property type="project" value="UniProtKB-SubCell"/>
</dbReference>
<dbReference type="Gene3D" id="1.20.1250.20">
    <property type="entry name" value="MFS general substrate transporter like domains"/>
    <property type="match status" value="1"/>
</dbReference>
<comment type="caution">
    <text evidence="12">The sequence shown here is derived from an EMBL/GenBank/DDBJ whole genome shotgun (WGS) entry which is preliminary data.</text>
</comment>
<dbReference type="OrthoDB" id="4540492at2759"/>
<evidence type="ECO:0000256" key="4">
    <source>
        <dbReference type="ARBA" id="ARBA00022475"/>
    </source>
</evidence>
<dbReference type="GO" id="GO:0015149">
    <property type="term" value="F:hexose transmembrane transporter activity"/>
    <property type="evidence" value="ECO:0007669"/>
    <property type="project" value="TreeGrafter"/>
</dbReference>
<keyword evidence="13" id="KW-1185">Reference proteome</keyword>
<dbReference type="PRINTS" id="PR00171">
    <property type="entry name" value="SUGRTRNSPORT"/>
</dbReference>
<evidence type="ECO:0000256" key="9">
    <source>
        <dbReference type="RuleBase" id="RU003346"/>
    </source>
</evidence>
<comment type="subcellular location">
    <subcellularLocation>
        <location evidence="1">Cell membrane</location>
        <topology evidence="1">Multi-pass membrane protein</topology>
    </subcellularLocation>
</comment>
<dbReference type="InterPro" id="IPR045263">
    <property type="entry name" value="GLUT"/>
</dbReference>
<dbReference type="Pfam" id="PF00083">
    <property type="entry name" value="Sugar_tr"/>
    <property type="match status" value="1"/>
</dbReference>
<dbReference type="Proteomes" id="UP001150925">
    <property type="component" value="Unassembled WGS sequence"/>
</dbReference>
<evidence type="ECO:0000313" key="13">
    <source>
        <dbReference type="Proteomes" id="UP001150925"/>
    </source>
</evidence>
<feature type="transmembrane region" description="Helical" evidence="10">
    <location>
        <begin position="66"/>
        <end position="87"/>
    </location>
</feature>
<dbReference type="NCBIfam" id="TIGR00879">
    <property type="entry name" value="SP"/>
    <property type="match status" value="1"/>
</dbReference>
<reference evidence="12" key="1">
    <citation type="submission" date="2022-07" db="EMBL/GenBank/DDBJ databases">
        <title>Phylogenomic reconstructions and comparative analyses of Kickxellomycotina fungi.</title>
        <authorList>
            <person name="Reynolds N.K."/>
            <person name="Stajich J.E."/>
            <person name="Barry K."/>
            <person name="Grigoriev I.V."/>
            <person name="Crous P."/>
            <person name="Smith M.E."/>
        </authorList>
    </citation>
    <scope>NUCLEOTIDE SEQUENCE</scope>
    <source>
        <strain evidence="12">RSA 1196</strain>
    </source>
</reference>
<evidence type="ECO:0000256" key="3">
    <source>
        <dbReference type="ARBA" id="ARBA00022448"/>
    </source>
</evidence>
<dbReference type="EMBL" id="JANBPY010000367">
    <property type="protein sequence ID" value="KAJ1967262.1"/>
    <property type="molecule type" value="Genomic_DNA"/>
</dbReference>
<evidence type="ECO:0000256" key="10">
    <source>
        <dbReference type="SAM" id="Phobius"/>
    </source>
</evidence>
<evidence type="ECO:0000259" key="11">
    <source>
        <dbReference type="PROSITE" id="PS50850"/>
    </source>
</evidence>
<keyword evidence="4" id="KW-1003">Cell membrane</keyword>
<dbReference type="InterPro" id="IPR036259">
    <property type="entry name" value="MFS_trans_sf"/>
</dbReference>
<dbReference type="InterPro" id="IPR005829">
    <property type="entry name" value="Sugar_transporter_CS"/>
</dbReference>
<proteinExistence type="inferred from homology"/>